<evidence type="ECO:0000313" key="2">
    <source>
        <dbReference type="Proteomes" id="UP000095287"/>
    </source>
</evidence>
<feature type="transmembrane region" description="Helical" evidence="1">
    <location>
        <begin position="28"/>
        <end position="50"/>
    </location>
</feature>
<protein>
    <submittedName>
        <fullName evidence="3">G_PROTEIN_RECEP_F1_2 domain-containing protein</fullName>
    </submittedName>
</protein>
<dbReference type="Proteomes" id="UP000095287">
    <property type="component" value="Unplaced"/>
</dbReference>
<feature type="transmembrane region" description="Helical" evidence="1">
    <location>
        <begin position="102"/>
        <end position="119"/>
    </location>
</feature>
<evidence type="ECO:0000256" key="1">
    <source>
        <dbReference type="SAM" id="Phobius"/>
    </source>
</evidence>
<accession>A0A1I7YG58</accession>
<sequence>MVSENLRPRKKVDIWCFCGRVKVETATLLISALVLFIVLSDFGYLIYSILAVGRSTTAWTCLRLMNAIAWSFSSCCAMLSVSERNPEYLYPFYVMMKIAARLTIVGAFASLAVFFIVHIESVQLFALKLFIVLLLCIPVSFYFNVIVRRCYRLLKETFGPSAHLDEIYV</sequence>
<dbReference type="WBParaSite" id="L893_g1600.t1">
    <property type="protein sequence ID" value="L893_g1600.t1"/>
    <property type="gene ID" value="L893_g1600"/>
</dbReference>
<feature type="transmembrane region" description="Helical" evidence="1">
    <location>
        <begin position="125"/>
        <end position="147"/>
    </location>
</feature>
<keyword evidence="1" id="KW-0472">Membrane</keyword>
<reference evidence="3" key="1">
    <citation type="submission" date="2016-11" db="UniProtKB">
        <authorList>
            <consortium name="WormBaseParasite"/>
        </authorList>
    </citation>
    <scope>IDENTIFICATION</scope>
</reference>
<evidence type="ECO:0000313" key="3">
    <source>
        <dbReference type="WBParaSite" id="L893_g1600.t1"/>
    </source>
</evidence>
<dbReference type="AlphaFoldDB" id="A0A1I7YG58"/>
<keyword evidence="2" id="KW-1185">Reference proteome</keyword>
<proteinExistence type="predicted"/>
<keyword evidence="1" id="KW-1133">Transmembrane helix</keyword>
<name>A0A1I7YG58_9BILA</name>
<keyword evidence="1" id="KW-0812">Transmembrane</keyword>
<feature type="transmembrane region" description="Helical" evidence="1">
    <location>
        <begin position="62"/>
        <end position="81"/>
    </location>
</feature>
<organism evidence="2 3">
    <name type="scientific">Steinernema glaseri</name>
    <dbReference type="NCBI Taxonomy" id="37863"/>
    <lineage>
        <taxon>Eukaryota</taxon>
        <taxon>Metazoa</taxon>
        <taxon>Ecdysozoa</taxon>
        <taxon>Nematoda</taxon>
        <taxon>Chromadorea</taxon>
        <taxon>Rhabditida</taxon>
        <taxon>Tylenchina</taxon>
        <taxon>Panagrolaimomorpha</taxon>
        <taxon>Strongyloidoidea</taxon>
        <taxon>Steinernematidae</taxon>
        <taxon>Steinernema</taxon>
    </lineage>
</organism>